<accession>X1CHL6</accession>
<proteinExistence type="predicted"/>
<evidence type="ECO:0000313" key="1">
    <source>
        <dbReference type="EMBL" id="GAH07132.1"/>
    </source>
</evidence>
<dbReference type="AlphaFoldDB" id="X1CHL6"/>
<reference evidence="1" key="1">
    <citation type="journal article" date="2014" name="Front. Microbiol.">
        <title>High frequency of phylogenetically diverse reductive dehalogenase-homologous genes in deep subseafloor sedimentary metagenomes.</title>
        <authorList>
            <person name="Kawai M."/>
            <person name="Futagami T."/>
            <person name="Toyoda A."/>
            <person name="Takaki Y."/>
            <person name="Nishi S."/>
            <person name="Hori S."/>
            <person name="Arai W."/>
            <person name="Tsubouchi T."/>
            <person name="Morono Y."/>
            <person name="Uchiyama I."/>
            <person name="Ito T."/>
            <person name="Fujiyama A."/>
            <person name="Inagaki F."/>
            <person name="Takami H."/>
        </authorList>
    </citation>
    <scope>NUCLEOTIDE SEQUENCE</scope>
    <source>
        <strain evidence="1">Expedition CK06-06</strain>
    </source>
</reference>
<dbReference type="EMBL" id="BART01034725">
    <property type="protein sequence ID" value="GAH07132.1"/>
    <property type="molecule type" value="Genomic_DNA"/>
</dbReference>
<organism evidence="1">
    <name type="scientific">marine sediment metagenome</name>
    <dbReference type="NCBI Taxonomy" id="412755"/>
    <lineage>
        <taxon>unclassified sequences</taxon>
        <taxon>metagenomes</taxon>
        <taxon>ecological metagenomes</taxon>
    </lineage>
</organism>
<comment type="caution">
    <text evidence="1">The sequence shown here is derived from an EMBL/GenBank/DDBJ whole genome shotgun (WGS) entry which is preliminary data.</text>
</comment>
<name>X1CHL6_9ZZZZ</name>
<sequence length="96" mass="11501">MPEEYPEEEIRYEIEVDNLNSYDINVSAEIENPGLQYLKKDYTFIPDLSWVSTTPEILYIPAYESRFLEVIITIPDEEKPLHYDERWEVWVVISEV</sequence>
<feature type="non-terminal residue" evidence="1">
    <location>
        <position position="96"/>
    </location>
</feature>
<gene>
    <name evidence="1" type="ORF">S01H4_59256</name>
</gene>
<protein>
    <submittedName>
        <fullName evidence="1">Uncharacterized protein</fullName>
    </submittedName>
</protein>